<dbReference type="PIRSF" id="PIRSF000722">
    <property type="entry name" value="Acetate_prop_kin"/>
    <property type="match status" value="1"/>
</dbReference>
<sequence length="390" mass="43670">MKIAVINSGSSSIKFKLFLMPQGKVLAHALVEKIGETNSTITFKYDTNKHVIPSVIKTHHEGLKEINALLKKHEIVEHFCVLDAIAHRVVHGGEYFKDVTIIDEEVIEKIKELIPLAPLHNGANLEGILVSRKKAPDVVQIAVFDTAFHETMPKEAYLYALPYEMYKQHKIRRYGFHGTSHSYIMKETAKNMGTDAKKLNMITLHLGNGSSACAVKNGLSIDTSMGFTPLEGLVMGSRCGDIDPAIPLYMQRELGMSVDEVDALLNKHSGLLGICKDKDLREIEKREDELSKVAIEMMVRRVKKYIGAYAAILGRVDALVFTAGIGENSYTIREKILQNLEIFGIELDKKANRQNAALISKESSKVKIFVIKTDEEFEIAKQSEEFLKNQ</sequence>
<keyword evidence="6" id="KW-0963">Cytoplasm</keyword>
<protein>
    <recommendedName>
        <fullName evidence="6">Acetate kinase</fullName>
        <ecNumber evidence="6">2.7.2.1</ecNumber>
    </recommendedName>
    <alternativeName>
        <fullName evidence="6">Acetokinase</fullName>
    </alternativeName>
</protein>
<comment type="similarity">
    <text evidence="1 6 7">Belongs to the acetokinase family.</text>
</comment>
<feature type="binding site" evidence="6">
    <location>
        <begin position="279"/>
        <end position="281"/>
    </location>
    <ligand>
        <name>ATP</name>
        <dbReference type="ChEBI" id="CHEBI:30616"/>
    </ligand>
</feature>
<keyword evidence="2 6" id="KW-0808">Transferase</keyword>
<evidence type="ECO:0000256" key="1">
    <source>
        <dbReference type="ARBA" id="ARBA00008748"/>
    </source>
</evidence>
<dbReference type="PANTHER" id="PTHR21060:SF15">
    <property type="entry name" value="ACETATE KINASE-RELATED"/>
    <property type="match status" value="1"/>
</dbReference>
<gene>
    <name evidence="6" type="primary">ackA</name>
    <name evidence="8" type="ORF">FJR47_00305</name>
</gene>
<feature type="binding site" evidence="6">
    <location>
        <position position="7"/>
    </location>
    <ligand>
        <name>Mg(2+)</name>
        <dbReference type="ChEBI" id="CHEBI:18420"/>
    </ligand>
</feature>
<evidence type="ECO:0000256" key="5">
    <source>
        <dbReference type="ARBA" id="ARBA00022840"/>
    </source>
</evidence>
<evidence type="ECO:0000256" key="2">
    <source>
        <dbReference type="ARBA" id="ARBA00022679"/>
    </source>
</evidence>
<dbReference type="PANTHER" id="PTHR21060">
    <property type="entry name" value="ACETATE KINASE"/>
    <property type="match status" value="1"/>
</dbReference>
<evidence type="ECO:0000256" key="6">
    <source>
        <dbReference type="HAMAP-Rule" id="MF_00020"/>
    </source>
</evidence>
<dbReference type="InterPro" id="IPR023865">
    <property type="entry name" value="Aliphatic_acid_kinase_CS"/>
</dbReference>
<dbReference type="AlphaFoldDB" id="A0AAJ4A295"/>
<feature type="binding site" evidence="6">
    <location>
        <position position="375"/>
    </location>
    <ligand>
        <name>Mg(2+)</name>
        <dbReference type="ChEBI" id="CHEBI:18420"/>
    </ligand>
</feature>
<dbReference type="InterPro" id="IPR004372">
    <property type="entry name" value="Ac/propionate_kinase"/>
</dbReference>
<dbReference type="RefSeq" id="WP_152298511.1">
    <property type="nucleotide sequence ID" value="NZ_CP041166.1"/>
</dbReference>
<dbReference type="GO" id="GO:0006083">
    <property type="term" value="P:acetate metabolic process"/>
    <property type="evidence" value="ECO:0007669"/>
    <property type="project" value="TreeGrafter"/>
</dbReference>
<dbReference type="Pfam" id="PF00871">
    <property type="entry name" value="Acetate_kinase"/>
    <property type="match status" value="1"/>
</dbReference>
<dbReference type="EC" id="2.7.2.1" evidence="6"/>
<evidence type="ECO:0000256" key="4">
    <source>
        <dbReference type="ARBA" id="ARBA00022777"/>
    </source>
</evidence>
<evidence type="ECO:0000313" key="9">
    <source>
        <dbReference type="Proteomes" id="UP000326061"/>
    </source>
</evidence>
<dbReference type="GO" id="GO:0005524">
    <property type="term" value="F:ATP binding"/>
    <property type="evidence" value="ECO:0007669"/>
    <property type="project" value="UniProtKB-KW"/>
</dbReference>
<feature type="binding site" evidence="6">
    <location>
        <position position="14"/>
    </location>
    <ligand>
        <name>ATP</name>
        <dbReference type="ChEBI" id="CHEBI:30616"/>
    </ligand>
</feature>
<dbReference type="Proteomes" id="UP000326061">
    <property type="component" value="Chromosome"/>
</dbReference>
<dbReference type="GO" id="GO:0006085">
    <property type="term" value="P:acetyl-CoA biosynthetic process"/>
    <property type="evidence" value="ECO:0007669"/>
    <property type="project" value="UniProtKB-UniRule"/>
</dbReference>
<dbReference type="PROSITE" id="PS01076">
    <property type="entry name" value="ACETATE_KINASE_2"/>
    <property type="match status" value="1"/>
</dbReference>
<evidence type="ECO:0000256" key="7">
    <source>
        <dbReference type="RuleBase" id="RU003835"/>
    </source>
</evidence>
<feature type="active site" description="Proton donor/acceptor" evidence="6">
    <location>
        <position position="145"/>
    </location>
</feature>
<keyword evidence="3 6" id="KW-0547">Nucleotide-binding</keyword>
<dbReference type="CDD" id="cd24010">
    <property type="entry name" value="ASKHA_NBD_AcK_PK"/>
    <property type="match status" value="1"/>
</dbReference>
<keyword evidence="4 6" id="KW-0418">Kinase</keyword>
<dbReference type="GO" id="GO:0000287">
    <property type="term" value="F:magnesium ion binding"/>
    <property type="evidence" value="ECO:0007669"/>
    <property type="project" value="UniProtKB-UniRule"/>
</dbReference>
<feature type="binding site" evidence="6">
    <location>
        <position position="88"/>
    </location>
    <ligand>
        <name>substrate</name>
    </ligand>
</feature>
<dbReference type="PRINTS" id="PR00471">
    <property type="entry name" value="ACETATEKNASE"/>
</dbReference>
<feature type="site" description="Transition state stabilizer" evidence="6">
    <location>
        <position position="238"/>
    </location>
</feature>
<feature type="binding site" evidence="6">
    <location>
        <begin position="324"/>
        <end position="328"/>
    </location>
    <ligand>
        <name>ATP</name>
        <dbReference type="ChEBI" id="CHEBI:30616"/>
    </ligand>
</feature>
<dbReference type="NCBIfam" id="TIGR00016">
    <property type="entry name" value="ackA"/>
    <property type="match status" value="1"/>
</dbReference>
<proteinExistence type="inferred from homology"/>
<comment type="pathway">
    <text evidence="6">Metabolic intermediate biosynthesis; acetyl-CoA biosynthesis; acetyl-CoA from acetate: step 1/2.</text>
</comment>
<dbReference type="GO" id="GO:0008776">
    <property type="term" value="F:acetate kinase activity"/>
    <property type="evidence" value="ECO:0007669"/>
    <property type="project" value="UniProtKB-UniRule"/>
</dbReference>
<keyword evidence="6" id="KW-0479">Metal-binding</keyword>
<comment type="subcellular location">
    <subcellularLocation>
        <location evidence="6">Cytoplasm</location>
    </subcellularLocation>
</comment>
<dbReference type="InterPro" id="IPR043129">
    <property type="entry name" value="ATPase_NBD"/>
</dbReference>
<name>A0AAJ4A295_9BACT</name>
<evidence type="ECO:0000313" key="8">
    <source>
        <dbReference type="EMBL" id="QFR42440.1"/>
    </source>
</evidence>
<organism evidence="8 9">
    <name type="scientific">Sulfurimonas xiamenensis</name>
    <dbReference type="NCBI Taxonomy" id="2590021"/>
    <lineage>
        <taxon>Bacteria</taxon>
        <taxon>Pseudomonadati</taxon>
        <taxon>Campylobacterota</taxon>
        <taxon>Epsilonproteobacteria</taxon>
        <taxon>Campylobacterales</taxon>
        <taxon>Sulfurimonadaceae</taxon>
        <taxon>Sulfurimonas</taxon>
    </lineage>
</organism>
<dbReference type="KEGG" id="suln:FJR47_00305"/>
<keyword evidence="6" id="KW-0460">Magnesium</keyword>
<comment type="catalytic activity">
    <reaction evidence="6">
        <text>acetate + ATP = acetyl phosphate + ADP</text>
        <dbReference type="Rhea" id="RHEA:11352"/>
        <dbReference type="ChEBI" id="CHEBI:22191"/>
        <dbReference type="ChEBI" id="CHEBI:30089"/>
        <dbReference type="ChEBI" id="CHEBI:30616"/>
        <dbReference type="ChEBI" id="CHEBI:456216"/>
        <dbReference type="EC" id="2.7.2.1"/>
    </reaction>
</comment>
<reference evidence="9" key="1">
    <citation type="submission" date="2019-06" db="EMBL/GenBank/DDBJ databases">
        <title>Sulfurimonas gotlandica sp. nov., a chemoautotrophic and psychrotolerant epsilonproteobacterium isolated from a pelagic redoxcline, and an emended description of the genus Sulfurimonas.</title>
        <authorList>
            <person name="Wang S."/>
            <person name="Jiang L."/>
            <person name="Shao Z."/>
        </authorList>
    </citation>
    <scope>NUCLEOTIDE SEQUENCE [LARGE SCALE GENOMIC DNA]</scope>
    <source>
        <strain evidence="9">1-1N</strain>
    </source>
</reference>
<evidence type="ECO:0000256" key="3">
    <source>
        <dbReference type="ARBA" id="ARBA00022741"/>
    </source>
</evidence>
<feature type="binding site" evidence="6">
    <location>
        <begin position="205"/>
        <end position="209"/>
    </location>
    <ligand>
        <name>ATP</name>
        <dbReference type="ChEBI" id="CHEBI:30616"/>
    </ligand>
</feature>
<dbReference type="HAMAP" id="MF_00020">
    <property type="entry name" value="Acetate_kinase"/>
    <property type="match status" value="1"/>
</dbReference>
<dbReference type="Gene3D" id="3.30.420.40">
    <property type="match status" value="2"/>
</dbReference>
<feature type="site" description="Transition state stabilizer" evidence="6">
    <location>
        <position position="177"/>
    </location>
</feature>
<dbReference type="GO" id="GO:0005737">
    <property type="term" value="C:cytoplasm"/>
    <property type="evidence" value="ECO:0007669"/>
    <property type="project" value="UniProtKB-SubCell"/>
</dbReference>
<dbReference type="EMBL" id="CP041166">
    <property type="protein sequence ID" value="QFR42440.1"/>
    <property type="molecule type" value="Genomic_DNA"/>
</dbReference>
<keyword evidence="9" id="KW-1185">Reference proteome</keyword>
<dbReference type="SUPFAM" id="SSF53067">
    <property type="entry name" value="Actin-like ATPase domain"/>
    <property type="match status" value="2"/>
</dbReference>
<comment type="subunit">
    <text evidence="6">Homodimer.</text>
</comment>
<dbReference type="InterPro" id="IPR000890">
    <property type="entry name" value="Aliphatic_acid_kin_short-chain"/>
</dbReference>
<comment type="function">
    <text evidence="6">Catalyzes the formation of acetyl phosphate from acetate and ATP. Can also catalyze the reverse reaction.</text>
</comment>
<accession>A0AAJ4A295</accession>
<comment type="cofactor">
    <cofactor evidence="6">
        <name>Mg(2+)</name>
        <dbReference type="ChEBI" id="CHEBI:18420"/>
    </cofactor>
    <cofactor evidence="6">
        <name>Mn(2+)</name>
        <dbReference type="ChEBI" id="CHEBI:29035"/>
    </cofactor>
    <text evidence="6">Mg(2+). Can also accept Mn(2+).</text>
</comment>
<keyword evidence="5 6" id="KW-0067">ATP-binding</keyword>